<proteinExistence type="predicted"/>
<gene>
    <name evidence="1" type="ORF">HK439_01355</name>
</gene>
<dbReference type="Proteomes" id="UP000598467">
    <property type="component" value="Unassembled WGS sequence"/>
</dbReference>
<protein>
    <submittedName>
        <fullName evidence="1">Uncharacterized protein</fullName>
    </submittedName>
</protein>
<sequence>MNDRQMKRLMDMMHSSSGAVINAHDILHDPQHADDQELRDMALKLHEESAFRLALVVDAFLQETIDRRHKTGNFQYPFPPFDE</sequence>
<evidence type="ECO:0000313" key="1">
    <source>
        <dbReference type="EMBL" id="MBD1544894.1"/>
    </source>
</evidence>
<dbReference type="AlphaFoldDB" id="A0A926NR26"/>
<comment type="caution">
    <text evidence="1">The sequence shown here is derived from an EMBL/GenBank/DDBJ whole genome shotgun (WGS) entry which is preliminary data.</text>
</comment>
<evidence type="ECO:0000313" key="2">
    <source>
        <dbReference type="Proteomes" id="UP000598467"/>
    </source>
</evidence>
<accession>A0A926NR26</accession>
<name>A0A926NR26_9HYPH</name>
<organism evidence="1 2">
    <name type="scientific">Roseibium aggregatum</name>
    <dbReference type="NCBI Taxonomy" id="187304"/>
    <lineage>
        <taxon>Bacteria</taxon>
        <taxon>Pseudomonadati</taxon>
        <taxon>Pseudomonadota</taxon>
        <taxon>Alphaproteobacteria</taxon>
        <taxon>Hyphomicrobiales</taxon>
        <taxon>Stappiaceae</taxon>
        <taxon>Roseibium</taxon>
    </lineage>
</organism>
<dbReference type="RefSeq" id="WP_190289574.1">
    <property type="nucleotide sequence ID" value="NZ_JABFCZ010000002.1"/>
</dbReference>
<reference evidence="1" key="1">
    <citation type="submission" date="2020-05" db="EMBL/GenBank/DDBJ databases">
        <title>Identification of trans-AT polyketide cluster in two marine bacteria, producers of a novel glutaramide-containing polyketide sesbanimide D and analogs.</title>
        <authorList>
            <person name="Kacar D."/>
            <person name="Rodriguez P."/>
            <person name="Canedo L."/>
            <person name="Gonzalez E."/>
            <person name="Galan B."/>
            <person name="De La Calle F."/>
            <person name="Garcia J.L."/>
        </authorList>
    </citation>
    <scope>NUCLEOTIDE SEQUENCE</scope>
    <source>
        <strain evidence="1">PHM038</strain>
    </source>
</reference>
<dbReference type="EMBL" id="JABFCZ010000002">
    <property type="protein sequence ID" value="MBD1544894.1"/>
    <property type="molecule type" value="Genomic_DNA"/>
</dbReference>